<feature type="non-terminal residue" evidence="1">
    <location>
        <position position="1"/>
    </location>
</feature>
<gene>
    <name evidence="1" type="ORF">LCGC14_2704870</name>
</gene>
<sequence>MGYSTVEECDLILAQALTSSTPTAPTTSLVKLIDIGNSRDTNRVPDTTVEYYINLADSQIDGILSQQYFTPFDKCAHGEWILDEDLNAVAEAGTEAAGTDALTDTSGTPDTTTSNVIEVSTAVNLIPGDEIVLHDDLTGDEEILIVATIVDQNTFTTTTDVEGIFLVDSGIRIIRLRFPPPLNQISARYATSFIYDKYFAAQAQPSISDYGKEMRIIAMGQLNDILSGKILVKCARRRGGMFDNPWLDSAYGAAAPWNGFDTTSRDMSKPQ</sequence>
<protein>
    <submittedName>
        <fullName evidence="1">Uncharacterized protein</fullName>
    </submittedName>
</protein>
<name>A0A0F9A2A8_9ZZZZ</name>
<dbReference type="AlphaFoldDB" id="A0A0F9A2A8"/>
<dbReference type="EMBL" id="LAZR01048300">
    <property type="protein sequence ID" value="KKK92245.1"/>
    <property type="molecule type" value="Genomic_DNA"/>
</dbReference>
<accession>A0A0F9A2A8</accession>
<reference evidence="1" key="1">
    <citation type="journal article" date="2015" name="Nature">
        <title>Complex archaea that bridge the gap between prokaryotes and eukaryotes.</title>
        <authorList>
            <person name="Spang A."/>
            <person name="Saw J.H."/>
            <person name="Jorgensen S.L."/>
            <person name="Zaremba-Niedzwiedzka K."/>
            <person name="Martijn J."/>
            <person name="Lind A.E."/>
            <person name="van Eijk R."/>
            <person name="Schleper C."/>
            <person name="Guy L."/>
            <person name="Ettema T.J."/>
        </authorList>
    </citation>
    <scope>NUCLEOTIDE SEQUENCE</scope>
</reference>
<proteinExistence type="predicted"/>
<comment type="caution">
    <text evidence="1">The sequence shown here is derived from an EMBL/GenBank/DDBJ whole genome shotgun (WGS) entry which is preliminary data.</text>
</comment>
<organism evidence="1">
    <name type="scientific">marine sediment metagenome</name>
    <dbReference type="NCBI Taxonomy" id="412755"/>
    <lineage>
        <taxon>unclassified sequences</taxon>
        <taxon>metagenomes</taxon>
        <taxon>ecological metagenomes</taxon>
    </lineage>
</organism>
<evidence type="ECO:0000313" key="1">
    <source>
        <dbReference type="EMBL" id="KKK92245.1"/>
    </source>
</evidence>